<sequence length="811" mass="88994">MEPRLLPCPPHHPDCTRGLMYHTPLRPMYKIGYKQVTELEWRCCPGYQGHDCTELKVTPEKPKVVEEPRPDAPSANSQQQSILGPEVFSETHPWSQPGQIEHHNTQLGGYGDRQHESRRVQVLEEEVERLSQTVLDLQAMTSANANLRLDLEEDVTKFILNTLGNLQQPQDVKAGEIETIVLPSDLRLSSDTDELQNHITQLSNTISSNTDSIQDLQIRIQNIDGQMHRLTESASTGPLQPSSTAATNECPCQAYINEKLSALREELLQGMDIKIADMKNACDYKVLSVQEQCEEQETSYLSLAELLDSKETELRKEIQDLRLQLPIEKDPGVDGHEVQNLKDTQQILKDAIRQQNATLAQIDAQGHILEARVSLAEKSAEVHCLYLEEKLRRERLKEKEDQSKALEEKINAVQHENSTSQLLTTVLGHDQRLDVLEKHTQQLQDKVGSLAQQIKTDISVPDLNQSTTFEILLQRVENLDMDFGRSQEQVRTMNGLLNGLDGRVGGIEGICGRFEPMSDSLKRIKDGLNKHVTGLWTCVRQLNNTVLTHTRDINVFKANSHLSKDRQDGITDAPTGVSEGTAAVKVSIEGGQPLPSLSAMASGGEGPRVTKITSRTPQGINGSGTSITGYAGAPGYPPIPAAALSPDSVSAQIPLKTIQMATGEGRVMSYVSFSAGLTLVPFPGEIGIIRFNNVLLNDGRHYDPQTGVFTAPMDGRYLLSAVLTAPAGERVEAFLSVANRNIQKLYTAGTGSRGSEDCVCGGSVTASLALHLKRGQRTGLVLTSGRLAISASSEILSSFSGVLLYPTVAKR</sequence>
<dbReference type="InterPro" id="IPR008983">
    <property type="entry name" value="Tumour_necrosis_fac-like_dom"/>
</dbReference>
<keyword evidence="5 7" id="KW-0175">Coiled coil</keyword>
<evidence type="ECO:0000256" key="3">
    <source>
        <dbReference type="ARBA" id="ARBA00022530"/>
    </source>
</evidence>
<feature type="region of interest" description="Disordered" evidence="8">
    <location>
        <begin position="594"/>
        <end position="626"/>
    </location>
</feature>
<evidence type="ECO:0008006" key="13">
    <source>
        <dbReference type="Google" id="ProtNLM"/>
    </source>
</evidence>
<proteinExistence type="predicted"/>
<dbReference type="PRINTS" id="PR00007">
    <property type="entry name" value="COMPLEMNTC1Q"/>
</dbReference>
<dbReference type="Gene3D" id="2.60.120.40">
    <property type="match status" value="1"/>
</dbReference>
<dbReference type="EMBL" id="JAYKXH010000001">
    <property type="protein sequence ID" value="KAK7175874.1"/>
    <property type="molecule type" value="Genomic_DNA"/>
</dbReference>
<protein>
    <recommendedName>
        <fullName evidence="13">Elastin microfibril interfacer 2</fullName>
    </recommendedName>
</protein>
<comment type="subcellular location">
    <subcellularLocation>
        <location evidence="1">Secreted</location>
        <location evidence="1">Extracellular space</location>
        <location evidence="1">Extracellular matrix</location>
    </subcellularLocation>
</comment>
<dbReference type="PROSITE" id="PS50871">
    <property type="entry name" value="C1Q"/>
    <property type="match status" value="1"/>
</dbReference>
<evidence type="ECO:0000256" key="8">
    <source>
        <dbReference type="SAM" id="MobiDB-lite"/>
    </source>
</evidence>
<evidence type="ECO:0000256" key="7">
    <source>
        <dbReference type="SAM" id="Coils"/>
    </source>
</evidence>
<dbReference type="Pfam" id="PF00386">
    <property type="entry name" value="C1q"/>
    <property type="match status" value="1"/>
</dbReference>
<keyword evidence="12" id="KW-1185">Reference proteome</keyword>
<dbReference type="Proteomes" id="UP001364617">
    <property type="component" value="Unassembled WGS sequence"/>
</dbReference>
<feature type="domain" description="EMI" evidence="10">
    <location>
        <begin position="1"/>
        <end position="54"/>
    </location>
</feature>
<keyword evidence="6" id="KW-1015">Disulfide bond</keyword>
<evidence type="ECO:0000256" key="2">
    <source>
        <dbReference type="ARBA" id="ARBA00022525"/>
    </source>
</evidence>
<keyword evidence="3" id="KW-0272">Extracellular matrix</keyword>
<dbReference type="InterPro" id="IPR001073">
    <property type="entry name" value="C1q_dom"/>
</dbReference>
<dbReference type="InterPro" id="IPR011489">
    <property type="entry name" value="EMI_domain"/>
</dbReference>
<evidence type="ECO:0000256" key="1">
    <source>
        <dbReference type="ARBA" id="ARBA00004498"/>
    </source>
</evidence>
<evidence type="ECO:0000256" key="5">
    <source>
        <dbReference type="ARBA" id="ARBA00023054"/>
    </source>
</evidence>
<dbReference type="PROSITE" id="PS51041">
    <property type="entry name" value="EMI"/>
    <property type="match status" value="1"/>
</dbReference>
<dbReference type="PANTHER" id="PTHR15427:SF5">
    <property type="entry name" value="EMILIN-2"/>
    <property type="match status" value="1"/>
</dbReference>
<keyword evidence="4" id="KW-0732">Signal</keyword>
<organism evidence="11 12">
    <name type="scientific">Phoxinus phoxinus</name>
    <name type="common">Eurasian minnow</name>
    <dbReference type="NCBI Taxonomy" id="58324"/>
    <lineage>
        <taxon>Eukaryota</taxon>
        <taxon>Metazoa</taxon>
        <taxon>Chordata</taxon>
        <taxon>Craniata</taxon>
        <taxon>Vertebrata</taxon>
        <taxon>Euteleostomi</taxon>
        <taxon>Actinopterygii</taxon>
        <taxon>Neopterygii</taxon>
        <taxon>Teleostei</taxon>
        <taxon>Ostariophysi</taxon>
        <taxon>Cypriniformes</taxon>
        <taxon>Leuciscidae</taxon>
        <taxon>Phoxininae</taxon>
        <taxon>Phoxinus</taxon>
    </lineage>
</organism>
<accession>A0AAN9DKG3</accession>
<evidence type="ECO:0000256" key="6">
    <source>
        <dbReference type="ARBA" id="ARBA00023157"/>
    </source>
</evidence>
<dbReference type="PANTHER" id="PTHR15427">
    <property type="entry name" value="EMILIN ELASTIN MICROFIBRIL INTERFACE-LOCATED PROTEIN ELASTIN MICROFIBRIL INTERFACER"/>
    <property type="match status" value="1"/>
</dbReference>
<evidence type="ECO:0000313" key="12">
    <source>
        <dbReference type="Proteomes" id="UP001364617"/>
    </source>
</evidence>
<name>A0AAN9DKG3_9TELE</name>
<gene>
    <name evidence="11" type="ORF">R3I93_000211</name>
</gene>
<keyword evidence="2" id="KW-0964">Secreted</keyword>
<evidence type="ECO:0000313" key="11">
    <source>
        <dbReference type="EMBL" id="KAK7175874.1"/>
    </source>
</evidence>
<feature type="domain" description="C1q" evidence="9">
    <location>
        <begin position="666"/>
        <end position="810"/>
    </location>
</feature>
<feature type="compositionally biased region" description="Polar residues" evidence="8">
    <location>
        <begin position="611"/>
        <end position="626"/>
    </location>
</feature>
<feature type="region of interest" description="Disordered" evidence="8">
    <location>
        <begin position="88"/>
        <end position="118"/>
    </location>
</feature>
<reference evidence="11 12" key="1">
    <citation type="submission" date="2024-02" db="EMBL/GenBank/DDBJ databases">
        <title>Chromosome-level genome assembly of the Eurasian Minnow (Phoxinus phoxinus).</title>
        <authorList>
            <person name="Oriowo T.O."/>
            <person name="Martin S."/>
            <person name="Stange M."/>
            <person name="Chrysostomakis Y."/>
            <person name="Brown T."/>
            <person name="Winkler S."/>
            <person name="Kukowka S."/>
            <person name="Myers E.W."/>
            <person name="Bohne A."/>
        </authorList>
    </citation>
    <scope>NUCLEOTIDE SEQUENCE [LARGE SCALE GENOMIC DNA]</scope>
    <source>
        <strain evidence="11">ZFMK-TIS-60720</strain>
        <tissue evidence="11">Whole Organism</tissue>
    </source>
</reference>
<dbReference type="AlphaFoldDB" id="A0AAN9DKG3"/>
<dbReference type="SMART" id="SM00110">
    <property type="entry name" value="C1Q"/>
    <property type="match status" value="1"/>
</dbReference>
<evidence type="ECO:0000259" key="9">
    <source>
        <dbReference type="PROSITE" id="PS50871"/>
    </source>
</evidence>
<evidence type="ECO:0000259" key="10">
    <source>
        <dbReference type="PROSITE" id="PS51041"/>
    </source>
</evidence>
<comment type="caution">
    <text evidence="11">The sequence shown here is derived from an EMBL/GenBank/DDBJ whole genome shotgun (WGS) entry which is preliminary data.</text>
</comment>
<dbReference type="Pfam" id="PF07546">
    <property type="entry name" value="EMI"/>
    <property type="match status" value="1"/>
</dbReference>
<feature type="coiled-coil region" evidence="7">
    <location>
        <begin position="389"/>
        <end position="453"/>
    </location>
</feature>
<dbReference type="SUPFAM" id="SSF49842">
    <property type="entry name" value="TNF-like"/>
    <property type="match status" value="1"/>
</dbReference>
<dbReference type="InterPro" id="IPR050392">
    <property type="entry name" value="Collagen/C1q_domain"/>
</dbReference>
<evidence type="ECO:0000256" key="4">
    <source>
        <dbReference type="ARBA" id="ARBA00022729"/>
    </source>
</evidence>